<accession>A0A2Z6NNQ3</accession>
<feature type="region of interest" description="Disordered" evidence="2">
    <location>
        <begin position="131"/>
        <end position="162"/>
    </location>
</feature>
<dbReference type="GO" id="GO:0003676">
    <property type="term" value="F:nucleic acid binding"/>
    <property type="evidence" value="ECO:0007669"/>
    <property type="project" value="InterPro"/>
</dbReference>
<proteinExistence type="predicted"/>
<evidence type="ECO:0000256" key="2">
    <source>
        <dbReference type="SAM" id="MobiDB-lite"/>
    </source>
</evidence>
<reference evidence="5" key="1">
    <citation type="journal article" date="2017" name="Front. Plant Sci.">
        <title>Climate Clever Clovers: New Paradigm to Reduce the Environmental Footprint of Ruminants by Breeding Low Methanogenic Forages Utilizing Haplotype Variation.</title>
        <authorList>
            <person name="Kaur P."/>
            <person name="Appels R."/>
            <person name="Bayer P.E."/>
            <person name="Keeble-Gagnere G."/>
            <person name="Wang J."/>
            <person name="Hirakawa H."/>
            <person name="Shirasawa K."/>
            <person name="Vercoe P."/>
            <person name="Stefanova K."/>
            <person name="Durmic Z."/>
            <person name="Nichols P."/>
            <person name="Revell C."/>
            <person name="Isobe S.N."/>
            <person name="Edwards D."/>
            <person name="Erskine W."/>
        </authorList>
    </citation>
    <scope>NUCLEOTIDE SEQUENCE [LARGE SCALE GENOMIC DNA]</scope>
    <source>
        <strain evidence="5">cv. Daliak</strain>
    </source>
</reference>
<dbReference type="InterPro" id="IPR001878">
    <property type="entry name" value="Znf_CCHC"/>
</dbReference>
<keyword evidence="5" id="KW-1185">Reference proteome</keyword>
<dbReference type="InterPro" id="IPR036875">
    <property type="entry name" value="Znf_CCHC_sf"/>
</dbReference>
<dbReference type="SMART" id="SM00343">
    <property type="entry name" value="ZnF_C2HC"/>
    <property type="match status" value="1"/>
</dbReference>
<gene>
    <name evidence="4" type="ORF">TSUD_244210</name>
</gene>
<evidence type="ECO:0000313" key="5">
    <source>
        <dbReference type="Proteomes" id="UP000242715"/>
    </source>
</evidence>
<dbReference type="SUPFAM" id="SSF57756">
    <property type="entry name" value="Retrovirus zinc finger-like domains"/>
    <property type="match status" value="1"/>
</dbReference>
<name>A0A2Z6NNQ3_TRISU</name>
<dbReference type="OrthoDB" id="2013098at2759"/>
<dbReference type="Pfam" id="PF14223">
    <property type="entry name" value="Retrotran_gag_2"/>
    <property type="match status" value="1"/>
</dbReference>
<evidence type="ECO:0000313" key="4">
    <source>
        <dbReference type="EMBL" id="GAU45216.1"/>
    </source>
</evidence>
<feature type="compositionally biased region" description="Basic and acidic residues" evidence="2">
    <location>
        <begin position="139"/>
        <end position="162"/>
    </location>
</feature>
<keyword evidence="1" id="KW-0863">Zinc-finger</keyword>
<keyword evidence="1" id="KW-0479">Metal-binding</keyword>
<dbReference type="Pfam" id="PF00098">
    <property type="entry name" value="zf-CCHC"/>
    <property type="match status" value="1"/>
</dbReference>
<dbReference type="PANTHER" id="PTHR35317:SF23">
    <property type="entry name" value="OS04G0629600 PROTEIN"/>
    <property type="match status" value="1"/>
</dbReference>
<dbReference type="PROSITE" id="PS50158">
    <property type="entry name" value="ZF_CCHC"/>
    <property type="match status" value="1"/>
</dbReference>
<organism evidence="4 5">
    <name type="scientific">Trifolium subterraneum</name>
    <name type="common">Subterranean clover</name>
    <dbReference type="NCBI Taxonomy" id="3900"/>
    <lineage>
        <taxon>Eukaryota</taxon>
        <taxon>Viridiplantae</taxon>
        <taxon>Streptophyta</taxon>
        <taxon>Embryophyta</taxon>
        <taxon>Tracheophyta</taxon>
        <taxon>Spermatophyta</taxon>
        <taxon>Magnoliopsida</taxon>
        <taxon>eudicotyledons</taxon>
        <taxon>Gunneridae</taxon>
        <taxon>Pentapetalae</taxon>
        <taxon>rosids</taxon>
        <taxon>fabids</taxon>
        <taxon>Fabales</taxon>
        <taxon>Fabaceae</taxon>
        <taxon>Papilionoideae</taxon>
        <taxon>50 kb inversion clade</taxon>
        <taxon>NPAAA clade</taxon>
        <taxon>Hologalegina</taxon>
        <taxon>IRL clade</taxon>
        <taxon>Trifolieae</taxon>
        <taxon>Trifolium</taxon>
    </lineage>
</organism>
<evidence type="ECO:0000259" key="3">
    <source>
        <dbReference type="PROSITE" id="PS50158"/>
    </source>
</evidence>
<feature type="domain" description="CCHC-type" evidence="3">
    <location>
        <begin position="171"/>
        <end position="186"/>
    </location>
</feature>
<dbReference type="PANTHER" id="PTHR35317">
    <property type="entry name" value="OS04G0629600 PROTEIN"/>
    <property type="match status" value="1"/>
</dbReference>
<keyword evidence="1" id="KW-0862">Zinc</keyword>
<dbReference type="Pfam" id="PF22936">
    <property type="entry name" value="Pol_BBD"/>
    <property type="match status" value="1"/>
</dbReference>
<dbReference type="Gene3D" id="4.10.60.10">
    <property type="entry name" value="Zinc finger, CCHC-type"/>
    <property type="match status" value="1"/>
</dbReference>
<dbReference type="Proteomes" id="UP000242715">
    <property type="component" value="Unassembled WGS sequence"/>
</dbReference>
<dbReference type="EMBL" id="DF974107">
    <property type="protein sequence ID" value="GAU45216.1"/>
    <property type="molecule type" value="Genomic_DNA"/>
</dbReference>
<protein>
    <recommendedName>
        <fullName evidence="3">CCHC-type domain-containing protein</fullName>
    </recommendedName>
</protein>
<dbReference type="AlphaFoldDB" id="A0A2Z6NNQ3"/>
<evidence type="ECO:0000256" key="1">
    <source>
        <dbReference type="PROSITE-ProRule" id="PRU00047"/>
    </source>
</evidence>
<sequence length="263" mass="29922">MILLRSKEYWSLIETGIIVAPVNATQEQLNVAEESKLKDLKAKKLLVSNRREYFSRTLAIANKMSAHGDTMTQGTIVEKILHSLTSRFNYVVCSIEEANDVTTMIVDQLQSSLLVQEQIMKNQKEEEQFLKVSHGGRGYGREDSSNRARGSRGRERGGRGGRSFNKENVECYRCHKLGHFQSECPSWEEDNANYAQFDEDQEIFLMAQDTKSGGENHMNHELWFLDSGCSNHMVGNKSWLFDHDDTFKDSVKLGPSDPSDGQF</sequence>
<dbReference type="GO" id="GO:0008270">
    <property type="term" value="F:zinc ion binding"/>
    <property type="evidence" value="ECO:0007669"/>
    <property type="project" value="UniProtKB-KW"/>
</dbReference>
<dbReference type="InterPro" id="IPR054722">
    <property type="entry name" value="PolX-like_BBD"/>
</dbReference>